<evidence type="ECO:0008006" key="3">
    <source>
        <dbReference type="Google" id="ProtNLM"/>
    </source>
</evidence>
<sequence>MLASHPHPSSPLSVSDQGVSFAELREAGRCDNNAVESSLLRFSSPRSGILALGSEIGNLCHQTLSHAPFDKNNENNNENYDESNESNSCKSSFWSQPSPQREDIYAAISRVFASLVLLANACTRSIGTDDHQSTRCIDLQIAILKKVSLNAKKYPVELCKGKSGKYTQYTATTGISGSFADQSTIDIDINKSATQVNESVSSMVDEIGDMNMSGIEDEHKDNGIRIGGDDINLSIDISTSTHKSQHAQSPVSSMEKTPVTVSGMMAMIQQFALARKWNVYHQPRNIILAMMGEVGELAELFQWKGDDEHGNESAINDSCIMDGWKEEDIDHVQQELADVAIYCLRLADVVELHDLGKRTLDALRC</sequence>
<dbReference type="SUPFAM" id="SSF101386">
    <property type="entry name" value="all-alpha NTP pyrophosphatases"/>
    <property type="match status" value="2"/>
</dbReference>
<accession>A0A7S3QGT5</accession>
<dbReference type="GO" id="GO:0047429">
    <property type="term" value="F:nucleoside triphosphate diphosphatase activity"/>
    <property type="evidence" value="ECO:0007669"/>
    <property type="project" value="InterPro"/>
</dbReference>
<dbReference type="AlphaFoldDB" id="A0A7S3QGT5"/>
<dbReference type="PANTHER" id="PTHR14552:SF21">
    <property type="entry name" value="DCTP PYROPHOSPHATASE 1"/>
    <property type="match status" value="1"/>
</dbReference>
<dbReference type="PANTHER" id="PTHR14552">
    <property type="match status" value="1"/>
</dbReference>
<dbReference type="InterPro" id="IPR025984">
    <property type="entry name" value="DCTPP"/>
</dbReference>
<evidence type="ECO:0000256" key="1">
    <source>
        <dbReference type="SAM" id="MobiDB-lite"/>
    </source>
</evidence>
<gene>
    <name evidence="2" type="ORF">CDEB00056_LOCUS22027</name>
</gene>
<dbReference type="Gene3D" id="1.10.287.1080">
    <property type="entry name" value="MazG-like"/>
    <property type="match status" value="1"/>
</dbReference>
<organism evidence="2">
    <name type="scientific">Chaetoceros debilis</name>
    <dbReference type="NCBI Taxonomy" id="122233"/>
    <lineage>
        <taxon>Eukaryota</taxon>
        <taxon>Sar</taxon>
        <taxon>Stramenopiles</taxon>
        <taxon>Ochrophyta</taxon>
        <taxon>Bacillariophyta</taxon>
        <taxon>Coscinodiscophyceae</taxon>
        <taxon>Chaetocerotophycidae</taxon>
        <taxon>Chaetocerotales</taxon>
        <taxon>Chaetocerotaceae</taxon>
        <taxon>Chaetoceros</taxon>
    </lineage>
</organism>
<proteinExistence type="predicted"/>
<reference evidence="2" key="1">
    <citation type="submission" date="2021-01" db="EMBL/GenBank/DDBJ databases">
        <authorList>
            <person name="Corre E."/>
            <person name="Pelletier E."/>
            <person name="Niang G."/>
            <person name="Scheremetjew M."/>
            <person name="Finn R."/>
            <person name="Kale V."/>
            <person name="Holt S."/>
            <person name="Cochrane G."/>
            <person name="Meng A."/>
            <person name="Brown T."/>
            <person name="Cohen L."/>
        </authorList>
    </citation>
    <scope>NUCLEOTIDE SEQUENCE</scope>
    <source>
        <strain evidence="2">MM31A-1</strain>
    </source>
</reference>
<evidence type="ECO:0000313" key="2">
    <source>
        <dbReference type="EMBL" id="CAE0477174.1"/>
    </source>
</evidence>
<dbReference type="CDD" id="cd11537">
    <property type="entry name" value="NTP-PPase_RS21-C6_like"/>
    <property type="match status" value="1"/>
</dbReference>
<name>A0A7S3QGT5_9STRA</name>
<dbReference type="GO" id="GO:0009143">
    <property type="term" value="P:nucleoside triphosphate catabolic process"/>
    <property type="evidence" value="ECO:0007669"/>
    <property type="project" value="InterPro"/>
</dbReference>
<dbReference type="EMBL" id="HBIO01028749">
    <property type="protein sequence ID" value="CAE0477174.1"/>
    <property type="molecule type" value="Transcribed_RNA"/>
</dbReference>
<feature type="region of interest" description="Disordered" evidence="1">
    <location>
        <begin position="70"/>
        <end position="94"/>
    </location>
</feature>
<protein>
    <recommendedName>
        <fullName evidence="3">NTP pyrophosphohydrolase MazG putative catalytic core domain-containing protein</fullName>
    </recommendedName>
</protein>